<reference evidence="2 3" key="1">
    <citation type="submission" date="2020-08" db="EMBL/GenBank/DDBJ databases">
        <title>Genomic Encyclopedia of Type Strains, Phase IV (KMG-IV): sequencing the most valuable type-strain genomes for metagenomic binning, comparative biology and taxonomic classification.</title>
        <authorList>
            <person name="Goeker M."/>
        </authorList>
    </citation>
    <scope>NUCLEOTIDE SEQUENCE [LARGE SCALE GENOMIC DNA]</scope>
    <source>
        <strain evidence="2 3">DSM 17976</strain>
    </source>
</reference>
<keyword evidence="1" id="KW-1133">Transmembrane helix</keyword>
<feature type="transmembrane region" description="Helical" evidence="1">
    <location>
        <begin position="7"/>
        <end position="29"/>
    </location>
</feature>
<dbReference type="Proteomes" id="UP000541352">
    <property type="component" value="Unassembled WGS sequence"/>
</dbReference>
<keyword evidence="1" id="KW-0812">Transmembrane</keyword>
<keyword evidence="1" id="KW-0472">Membrane</keyword>
<dbReference type="AlphaFoldDB" id="A0A7W5ZRX8"/>
<keyword evidence="3" id="KW-1185">Reference proteome</keyword>
<dbReference type="RefSeq" id="WP_183979691.1">
    <property type="nucleotide sequence ID" value="NZ_JACIBY010000021.1"/>
</dbReference>
<feature type="transmembrane region" description="Helical" evidence="1">
    <location>
        <begin position="51"/>
        <end position="75"/>
    </location>
</feature>
<organism evidence="2 3">
    <name type="scientific">Runella defluvii</name>
    <dbReference type="NCBI Taxonomy" id="370973"/>
    <lineage>
        <taxon>Bacteria</taxon>
        <taxon>Pseudomonadati</taxon>
        <taxon>Bacteroidota</taxon>
        <taxon>Cytophagia</taxon>
        <taxon>Cytophagales</taxon>
        <taxon>Spirosomataceae</taxon>
        <taxon>Runella</taxon>
    </lineage>
</organism>
<name>A0A7W5ZRX8_9BACT</name>
<proteinExistence type="predicted"/>
<evidence type="ECO:0000256" key="1">
    <source>
        <dbReference type="SAM" id="Phobius"/>
    </source>
</evidence>
<evidence type="ECO:0000313" key="3">
    <source>
        <dbReference type="Proteomes" id="UP000541352"/>
    </source>
</evidence>
<evidence type="ECO:0000313" key="2">
    <source>
        <dbReference type="EMBL" id="MBB3841791.1"/>
    </source>
</evidence>
<feature type="transmembrane region" description="Helical" evidence="1">
    <location>
        <begin position="82"/>
        <end position="101"/>
    </location>
</feature>
<feature type="transmembrane region" description="Helical" evidence="1">
    <location>
        <begin position="107"/>
        <end position="126"/>
    </location>
</feature>
<protein>
    <submittedName>
        <fullName evidence="2">Uncharacterized protein</fullName>
    </submittedName>
</protein>
<comment type="caution">
    <text evidence="2">The sequence shown here is derived from an EMBL/GenBank/DDBJ whole genome shotgun (WGS) entry which is preliminary data.</text>
</comment>
<dbReference type="EMBL" id="JACIBY010000021">
    <property type="protein sequence ID" value="MBB3841791.1"/>
    <property type="molecule type" value="Genomic_DNA"/>
</dbReference>
<accession>A0A7W5ZRX8</accession>
<sequence>MEKLLRIAAIVLLMFNGVNALVGGFMMIVDPSGGKMQLPLSYLEHAPFSDFLVPGIVLFIANGLFSVAVVIAVFYKYRLYCQLIMVQGAILLGWILVQVLMVQQIFFLHYLMGSIGLLLIILGQMLTHQMQVKRSALEKK</sequence>
<gene>
    <name evidence="2" type="ORF">FHS57_005820</name>
</gene>